<evidence type="ECO:0000256" key="10">
    <source>
        <dbReference type="PROSITE-ProRule" id="PRU00221"/>
    </source>
</evidence>
<comment type="subcellular location">
    <subcellularLocation>
        <location evidence="1">Cytoplasm</location>
        <location evidence="1">Cytoskeleton</location>
    </subcellularLocation>
</comment>
<dbReference type="InterPro" id="IPR019775">
    <property type="entry name" value="WD40_repeat_CS"/>
</dbReference>
<organism evidence="11">
    <name type="scientific">Brassica oleracea</name>
    <name type="common">Wild cabbage</name>
    <dbReference type="NCBI Taxonomy" id="3712"/>
    <lineage>
        <taxon>Eukaryota</taxon>
        <taxon>Viridiplantae</taxon>
        <taxon>Streptophyta</taxon>
        <taxon>Embryophyta</taxon>
        <taxon>Tracheophyta</taxon>
        <taxon>Spermatophyta</taxon>
        <taxon>Magnoliopsida</taxon>
        <taxon>eudicotyledons</taxon>
        <taxon>Gunneridae</taxon>
        <taxon>Pentapetalae</taxon>
        <taxon>rosids</taxon>
        <taxon>malvids</taxon>
        <taxon>Brassicales</taxon>
        <taxon>Brassicaceae</taxon>
        <taxon>Brassiceae</taxon>
        <taxon>Brassica</taxon>
    </lineage>
</organism>
<keyword evidence="3" id="KW-0963">Cytoplasm</keyword>
<proteinExistence type="inferred from homology"/>
<sequence>MHDQIVSGIDWISKSNKIVTVSHDRNSYVWNLEGGEWIPTLIILRLSRAALCVRWSPKGK</sequence>
<keyword evidence="5" id="KW-0677">Repeat</keyword>
<comment type="similarity">
    <text evidence="2">Belongs to the WD repeat ARPC1 family.</text>
</comment>
<dbReference type="Gene3D" id="2.130.10.10">
    <property type="entry name" value="YVTN repeat-like/Quinoprotein amine dehydrogenase"/>
    <property type="match status" value="1"/>
</dbReference>
<gene>
    <name evidence="11" type="ORF">BOLC2T10705H</name>
</gene>
<dbReference type="SUPFAM" id="SSF50978">
    <property type="entry name" value="WD40 repeat-like"/>
    <property type="match status" value="1"/>
</dbReference>
<name>A0A3P6D2P0_BRAOL</name>
<evidence type="ECO:0000256" key="9">
    <source>
        <dbReference type="ARBA" id="ARBA00041789"/>
    </source>
</evidence>
<dbReference type="EMBL" id="LR031874">
    <property type="protein sequence ID" value="VDD25263.1"/>
    <property type="molecule type" value="Genomic_DNA"/>
</dbReference>
<dbReference type="InterPro" id="IPR015943">
    <property type="entry name" value="WD40/YVTN_repeat-like_dom_sf"/>
</dbReference>
<dbReference type="InterPro" id="IPR017383">
    <property type="entry name" value="ARPC1"/>
</dbReference>
<dbReference type="InterPro" id="IPR001680">
    <property type="entry name" value="WD40_rpt"/>
</dbReference>
<reference evidence="11" key="1">
    <citation type="submission" date="2018-11" db="EMBL/GenBank/DDBJ databases">
        <authorList>
            <consortium name="Genoscope - CEA"/>
            <person name="William W."/>
        </authorList>
    </citation>
    <scope>NUCLEOTIDE SEQUENCE</scope>
</reference>
<evidence type="ECO:0000256" key="3">
    <source>
        <dbReference type="ARBA" id="ARBA00022490"/>
    </source>
</evidence>
<evidence type="ECO:0000313" key="11">
    <source>
        <dbReference type="EMBL" id="VDD25263.1"/>
    </source>
</evidence>
<evidence type="ECO:0000256" key="5">
    <source>
        <dbReference type="ARBA" id="ARBA00022737"/>
    </source>
</evidence>
<evidence type="ECO:0000256" key="4">
    <source>
        <dbReference type="ARBA" id="ARBA00022574"/>
    </source>
</evidence>
<dbReference type="PROSITE" id="PS00678">
    <property type="entry name" value="WD_REPEATS_1"/>
    <property type="match status" value="1"/>
</dbReference>
<keyword evidence="7" id="KW-0206">Cytoskeleton</keyword>
<evidence type="ECO:0000256" key="7">
    <source>
        <dbReference type="ARBA" id="ARBA00023212"/>
    </source>
</evidence>
<dbReference type="PROSITE" id="PS50082">
    <property type="entry name" value="WD_REPEATS_2"/>
    <property type="match status" value="1"/>
</dbReference>
<evidence type="ECO:0000256" key="2">
    <source>
        <dbReference type="ARBA" id="ARBA00006260"/>
    </source>
</evidence>
<protein>
    <recommendedName>
        <fullName evidence="8">Arp2/3 complex 41 kDa subunit</fullName>
    </recommendedName>
    <alternativeName>
        <fullName evidence="9">p41-ARC</fullName>
    </alternativeName>
</protein>
<evidence type="ECO:0000256" key="8">
    <source>
        <dbReference type="ARBA" id="ARBA00041244"/>
    </source>
</evidence>
<dbReference type="GO" id="GO:0051015">
    <property type="term" value="F:actin filament binding"/>
    <property type="evidence" value="ECO:0007669"/>
    <property type="project" value="TreeGrafter"/>
</dbReference>
<dbReference type="AlphaFoldDB" id="A0A3P6D2P0"/>
<dbReference type="GO" id="GO:0005885">
    <property type="term" value="C:Arp2/3 protein complex"/>
    <property type="evidence" value="ECO:0007669"/>
    <property type="project" value="InterPro"/>
</dbReference>
<dbReference type="PANTHER" id="PTHR10709">
    <property type="entry name" value="ACTIN-RELATED PROTEIN 2/3 COMPLEX SUBUNIT 1"/>
    <property type="match status" value="1"/>
</dbReference>
<evidence type="ECO:0000256" key="1">
    <source>
        <dbReference type="ARBA" id="ARBA00004245"/>
    </source>
</evidence>
<feature type="repeat" description="WD" evidence="10">
    <location>
        <begin position="1"/>
        <end position="40"/>
    </location>
</feature>
<accession>A0A3P6D2P0</accession>
<dbReference type="PANTHER" id="PTHR10709:SF2">
    <property type="entry name" value="ACTIN-RELATED PROTEIN 2_3 COMPLEX SUBUNIT"/>
    <property type="match status" value="1"/>
</dbReference>
<dbReference type="InterPro" id="IPR036322">
    <property type="entry name" value="WD40_repeat_dom_sf"/>
</dbReference>
<evidence type="ECO:0000256" key="6">
    <source>
        <dbReference type="ARBA" id="ARBA00023203"/>
    </source>
</evidence>
<keyword evidence="4 10" id="KW-0853">WD repeat</keyword>
<dbReference type="GO" id="GO:0034314">
    <property type="term" value="P:Arp2/3 complex-mediated actin nucleation"/>
    <property type="evidence" value="ECO:0007669"/>
    <property type="project" value="InterPro"/>
</dbReference>
<keyword evidence="6" id="KW-0009">Actin-binding</keyword>